<keyword evidence="1" id="KW-0472">Membrane</keyword>
<comment type="caution">
    <text evidence="2">The sequence shown here is derived from an EMBL/GenBank/DDBJ whole genome shotgun (WGS) entry which is preliminary data.</text>
</comment>
<dbReference type="EMBL" id="JAVRER010000019">
    <property type="protein sequence ID" value="MDT0416655.1"/>
    <property type="molecule type" value="Genomic_DNA"/>
</dbReference>
<organism evidence="2 3">
    <name type="scientific">Streptomyces evansiae</name>
    <dbReference type="NCBI Taxonomy" id="3075535"/>
    <lineage>
        <taxon>Bacteria</taxon>
        <taxon>Bacillati</taxon>
        <taxon>Actinomycetota</taxon>
        <taxon>Actinomycetes</taxon>
        <taxon>Kitasatosporales</taxon>
        <taxon>Streptomycetaceae</taxon>
        <taxon>Streptomyces</taxon>
    </lineage>
</organism>
<keyword evidence="1" id="KW-0812">Transmembrane</keyword>
<accession>A0ABD5E8S3</accession>
<evidence type="ECO:0000313" key="3">
    <source>
        <dbReference type="Proteomes" id="UP001183607"/>
    </source>
</evidence>
<dbReference type="RefSeq" id="WP_311677095.1">
    <property type="nucleotide sequence ID" value="NZ_JAVRER010000019.1"/>
</dbReference>
<keyword evidence="1" id="KW-1133">Transmembrane helix</keyword>
<evidence type="ECO:0000313" key="2">
    <source>
        <dbReference type="EMBL" id="MDT0416655.1"/>
    </source>
</evidence>
<name>A0ABD5E8S3_9ACTN</name>
<feature type="transmembrane region" description="Helical" evidence="1">
    <location>
        <begin position="6"/>
        <end position="29"/>
    </location>
</feature>
<reference evidence="3" key="1">
    <citation type="submission" date="2023-07" db="EMBL/GenBank/DDBJ databases">
        <title>30 novel species of actinomycetes from the DSMZ collection.</title>
        <authorList>
            <person name="Nouioui I."/>
        </authorList>
    </citation>
    <scope>NUCLEOTIDE SEQUENCE [LARGE SCALE GENOMIC DNA]</scope>
    <source>
        <strain evidence="3">DSM 41982</strain>
    </source>
</reference>
<evidence type="ECO:0008006" key="4">
    <source>
        <dbReference type="Google" id="ProtNLM"/>
    </source>
</evidence>
<sequence length="50" mass="5318">MDEVRVVYGLGGALCAGGVLCGVVLPAVWSRRPERRRAALRVLGVLRGGR</sequence>
<protein>
    <recommendedName>
        <fullName evidence="4">Type II secretion protein F</fullName>
    </recommendedName>
</protein>
<proteinExistence type="predicted"/>
<gene>
    <name evidence="2" type="ORF">RM574_14270</name>
</gene>
<evidence type="ECO:0000256" key="1">
    <source>
        <dbReference type="SAM" id="Phobius"/>
    </source>
</evidence>
<dbReference type="Proteomes" id="UP001183607">
    <property type="component" value="Unassembled WGS sequence"/>
</dbReference>
<dbReference type="AlphaFoldDB" id="A0ABD5E8S3"/>